<organism evidence="7 8">
    <name type="scientific">Umbelopsis vinacea</name>
    <dbReference type="NCBI Taxonomy" id="44442"/>
    <lineage>
        <taxon>Eukaryota</taxon>
        <taxon>Fungi</taxon>
        <taxon>Fungi incertae sedis</taxon>
        <taxon>Mucoromycota</taxon>
        <taxon>Mucoromycotina</taxon>
        <taxon>Umbelopsidomycetes</taxon>
        <taxon>Umbelopsidales</taxon>
        <taxon>Umbelopsidaceae</taxon>
        <taxon>Umbelopsis</taxon>
    </lineage>
</organism>
<dbReference type="Pfam" id="PF00067">
    <property type="entry name" value="p450"/>
    <property type="match status" value="1"/>
</dbReference>
<dbReference type="PROSITE" id="PS00086">
    <property type="entry name" value="CYTOCHROME_P450"/>
    <property type="match status" value="1"/>
</dbReference>
<dbReference type="OrthoDB" id="1470350at2759"/>
<evidence type="ECO:0000313" key="8">
    <source>
        <dbReference type="Proteomes" id="UP000612746"/>
    </source>
</evidence>
<dbReference type="GO" id="GO:0005506">
    <property type="term" value="F:iron ion binding"/>
    <property type="evidence" value="ECO:0007669"/>
    <property type="project" value="InterPro"/>
</dbReference>
<evidence type="ECO:0000256" key="5">
    <source>
        <dbReference type="PIRSR" id="PIRSR602401-1"/>
    </source>
</evidence>
<evidence type="ECO:0000256" key="4">
    <source>
        <dbReference type="ARBA" id="ARBA00023004"/>
    </source>
</evidence>
<name>A0A8H7Q1S1_9FUNG</name>
<accession>A0A8H7Q1S1</accession>
<dbReference type="InterPro" id="IPR001128">
    <property type="entry name" value="Cyt_P450"/>
</dbReference>
<feature type="binding site" description="axial binding residue" evidence="5">
    <location>
        <position position="467"/>
    </location>
    <ligand>
        <name>heme</name>
        <dbReference type="ChEBI" id="CHEBI:30413"/>
    </ligand>
    <ligandPart>
        <name>Fe</name>
        <dbReference type="ChEBI" id="CHEBI:18248"/>
    </ligandPart>
</feature>
<sequence length="523" mass="59313">MESYINREKVNETIQNLLHTISHLSKAEIVGYTATALTAHYIITTFVFDKLSNIPGPFAAKLTRFYDVKMKASGKRYVLIDELHKKYGKIVRTGYDTVSIHDAEAVKQIYGGEKFRKAPYYRVFLFNNTSSLIETSDPVQHARYRRIFAAGFSQATLDSLEDLIMVSGIIALMDKLSAKYADKHVVCNIFNELHLMAFDILGELAYGKSFNMIQRESHPFPTWIKCTTFPEINHYPKLLSIFFPKSSGATNDILEFSEKSLSARIADKANQRRDFTQLMVEAMEADKDGNYLTASESQVASVVLLVAGTDTTSNTMTFVAFLLSKYPHAQERLFQELKEAMPDKNATIKLVISIIIIMQKSLTNLHHSYKHAKKEKLPYLWAVLMEVTRLYPAVPGGLPRVTPKGGAVIARQFIPEGTVVEVPTWSLHHDPALFANPFEFKPERWLGDDAEELSKNHLVFSVGPRMCAGKNLAMMEMTLAMAHFYRRFNVSLADPNETMPMVQQFIMKPASLQLNVYLRSRDH</sequence>
<dbReference type="PANTHER" id="PTHR24305">
    <property type="entry name" value="CYTOCHROME P450"/>
    <property type="match status" value="1"/>
</dbReference>
<reference evidence="7" key="1">
    <citation type="submission" date="2020-12" db="EMBL/GenBank/DDBJ databases">
        <title>Metabolic potential, ecology and presence of endohyphal bacteria is reflected in genomic diversity of Mucoromycotina.</title>
        <authorList>
            <person name="Muszewska A."/>
            <person name="Okrasinska A."/>
            <person name="Steczkiewicz K."/>
            <person name="Drgas O."/>
            <person name="Orlowska M."/>
            <person name="Perlinska-Lenart U."/>
            <person name="Aleksandrzak-Piekarczyk T."/>
            <person name="Szatraj K."/>
            <person name="Zielenkiewicz U."/>
            <person name="Pilsyk S."/>
            <person name="Malc E."/>
            <person name="Mieczkowski P."/>
            <person name="Kruszewska J.S."/>
            <person name="Biernat P."/>
            <person name="Pawlowska J."/>
        </authorList>
    </citation>
    <scope>NUCLEOTIDE SEQUENCE</scope>
    <source>
        <strain evidence="7">WA0000051536</strain>
    </source>
</reference>
<dbReference type="GO" id="GO:0016705">
    <property type="term" value="F:oxidoreductase activity, acting on paired donors, with incorporation or reduction of molecular oxygen"/>
    <property type="evidence" value="ECO:0007669"/>
    <property type="project" value="InterPro"/>
</dbReference>
<dbReference type="Gene3D" id="1.10.630.10">
    <property type="entry name" value="Cytochrome P450"/>
    <property type="match status" value="1"/>
</dbReference>
<dbReference type="PANTHER" id="PTHR24305:SF166">
    <property type="entry name" value="CYTOCHROME P450 12A4, MITOCHONDRIAL-RELATED"/>
    <property type="match status" value="1"/>
</dbReference>
<dbReference type="AlphaFoldDB" id="A0A8H7Q1S1"/>
<comment type="caution">
    <text evidence="7">The sequence shown here is derived from an EMBL/GenBank/DDBJ whole genome shotgun (WGS) entry which is preliminary data.</text>
</comment>
<evidence type="ECO:0000313" key="7">
    <source>
        <dbReference type="EMBL" id="KAG2183106.1"/>
    </source>
</evidence>
<dbReference type="Proteomes" id="UP000612746">
    <property type="component" value="Unassembled WGS sequence"/>
</dbReference>
<dbReference type="GO" id="GO:0020037">
    <property type="term" value="F:heme binding"/>
    <property type="evidence" value="ECO:0007669"/>
    <property type="project" value="InterPro"/>
</dbReference>
<evidence type="ECO:0000256" key="3">
    <source>
        <dbReference type="ARBA" id="ARBA00022723"/>
    </source>
</evidence>
<dbReference type="InterPro" id="IPR002401">
    <property type="entry name" value="Cyt_P450_E_grp-I"/>
</dbReference>
<keyword evidence="6" id="KW-0560">Oxidoreductase</keyword>
<keyword evidence="8" id="KW-1185">Reference proteome</keyword>
<evidence type="ECO:0008006" key="9">
    <source>
        <dbReference type="Google" id="ProtNLM"/>
    </source>
</evidence>
<keyword evidence="6" id="KW-0503">Monooxygenase</keyword>
<dbReference type="PRINTS" id="PR00385">
    <property type="entry name" value="P450"/>
</dbReference>
<dbReference type="SUPFAM" id="SSF48264">
    <property type="entry name" value="Cytochrome P450"/>
    <property type="match status" value="1"/>
</dbReference>
<dbReference type="EMBL" id="JAEPRA010000007">
    <property type="protein sequence ID" value="KAG2183106.1"/>
    <property type="molecule type" value="Genomic_DNA"/>
</dbReference>
<keyword evidence="5 6" id="KW-0349">Heme</keyword>
<dbReference type="InterPro" id="IPR017972">
    <property type="entry name" value="Cyt_P450_CS"/>
</dbReference>
<comment type="similarity">
    <text evidence="2 6">Belongs to the cytochrome P450 family.</text>
</comment>
<keyword evidence="4 5" id="KW-0408">Iron</keyword>
<gene>
    <name evidence="7" type="ORF">INT44_006087</name>
</gene>
<keyword evidence="3 5" id="KW-0479">Metal-binding</keyword>
<dbReference type="InterPro" id="IPR050121">
    <property type="entry name" value="Cytochrome_P450_monoxygenase"/>
</dbReference>
<dbReference type="InterPro" id="IPR036396">
    <property type="entry name" value="Cyt_P450_sf"/>
</dbReference>
<proteinExistence type="inferred from homology"/>
<dbReference type="GO" id="GO:0004497">
    <property type="term" value="F:monooxygenase activity"/>
    <property type="evidence" value="ECO:0007669"/>
    <property type="project" value="UniProtKB-KW"/>
</dbReference>
<comment type="cofactor">
    <cofactor evidence="1 5">
        <name>heme</name>
        <dbReference type="ChEBI" id="CHEBI:30413"/>
    </cofactor>
</comment>
<dbReference type="PRINTS" id="PR00463">
    <property type="entry name" value="EP450I"/>
</dbReference>
<evidence type="ECO:0000256" key="6">
    <source>
        <dbReference type="RuleBase" id="RU000461"/>
    </source>
</evidence>
<protein>
    <recommendedName>
        <fullName evidence="9">Cytochrome P450</fullName>
    </recommendedName>
</protein>
<evidence type="ECO:0000256" key="2">
    <source>
        <dbReference type="ARBA" id="ARBA00010617"/>
    </source>
</evidence>
<evidence type="ECO:0000256" key="1">
    <source>
        <dbReference type="ARBA" id="ARBA00001971"/>
    </source>
</evidence>